<protein>
    <submittedName>
        <fullName evidence="2">Uncharacterized protein</fullName>
    </submittedName>
</protein>
<reference evidence="2" key="1">
    <citation type="journal article" date="2019" name="Sci. Rep.">
        <title>Draft genome of Tanacetum cinerariifolium, the natural source of mosquito coil.</title>
        <authorList>
            <person name="Yamashiro T."/>
            <person name="Shiraishi A."/>
            <person name="Satake H."/>
            <person name="Nakayama K."/>
        </authorList>
    </citation>
    <scope>NUCLEOTIDE SEQUENCE</scope>
</reference>
<name>A0A699WJQ1_TANCI</name>
<dbReference type="AlphaFoldDB" id="A0A699WJQ1"/>
<gene>
    <name evidence="2" type="ORF">Tci_918998</name>
</gene>
<evidence type="ECO:0000313" key="2">
    <source>
        <dbReference type="EMBL" id="GFD47029.1"/>
    </source>
</evidence>
<feature type="non-terminal residue" evidence="2">
    <location>
        <position position="1"/>
    </location>
</feature>
<sequence length="103" mass="11924">VRLRSTNRSNNGLNDGSNNGLRIKDWILSMDNRRLDVFGDSVVSRMNRVQSCLGLTLYYERKRRRSNRNRGSLIYSSTTSGDTLPFLLWVSNGVTWESSRPRR</sequence>
<feature type="compositionally biased region" description="Low complexity" evidence="1">
    <location>
        <begin position="7"/>
        <end position="20"/>
    </location>
</feature>
<feature type="region of interest" description="Disordered" evidence="1">
    <location>
        <begin position="1"/>
        <end position="20"/>
    </location>
</feature>
<evidence type="ECO:0000256" key="1">
    <source>
        <dbReference type="SAM" id="MobiDB-lite"/>
    </source>
</evidence>
<comment type="caution">
    <text evidence="2">The sequence shown here is derived from an EMBL/GenBank/DDBJ whole genome shotgun (WGS) entry which is preliminary data.</text>
</comment>
<accession>A0A699WJQ1</accession>
<proteinExistence type="predicted"/>
<dbReference type="EMBL" id="BKCJ011689802">
    <property type="protein sequence ID" value="GFD47029.1"/>
    <property type="molecule type" value="Genomic_DNA"/>
</dbReference>
<organism evidence="2">
    <name type="scientific">Tanacetum cinerariifolium</name>
    <name type="common">Dalmatian daisy</name>
    <name type="synonym">Chrysanthemum cinerariifolium</name>
    <dbReference type="NCBI Taxonomy" id="118510"/>
    <lineage>
        <taxon>Eukaryota</taxon>
        <taxon>Viridiplantae</taxon>
        <taxon>Streptophyta</taxon>
        <taxon>Embryophyta</taxon>
        <taxon>Tracheophyta</taxon>
        <taxon>Spermatophyta</taxon>
        <taxon>Magnoliopsida</taxon>
        <taxon>eudicotyledons</taxon>
        <taxon>Gunneridae</taxon>
        <taxon>Pentapetalae</taxon>
        <taxon>asterids</taxon>
        <taxon>campanulids</taxon>
        <taxon>Asterales</taxon>
        <taxon>Asteraceae</taxon>
        <taxon>Asteroideae</taxon>
        <taxon>Anthemideae</taxon>
        <taxon>Anthemidinae</taxon>
        <taxon>Tanacetum</taxon>
    </lineage>
</organism>